<dbReference type="Proteomes" id="UP000756860">
    <property type="component" value="Unassembled WGS sequence"/>
</dbReference>
<name>A0ABS5S8A0_9BACT</name>
<evidence type="ECO:0000313" key="5">
    <source>
        <dbReference type="Proteomes" id="UP000756860"/>
    </source>
</evidence>
<feature type="domain" description="Phosphoribosyltransferase" evidence="2">
    <location>
        <begin position="175"/>
        <end position="235"/>
    </location>
</feature>
<comment type="similarity">
    <text evidence="1">Belongs to the ComF/GntX family.</text>
</comment>
<dbReference type="EMBL" id="JAHCVK010000001">
    <property type="protein sequence ID" value="MBT0651600.1"/>
    <property type="molecule type" value="Genomic_DNA"/>
</dbReference>
<evidence type="ECO:0000259" key="3">
    <source>
        <dbReference type="Pfam" id="PF18912"/>
    </source>
</evidence>
<reference evidence="4 5" key="1">
    <citation type="submission" date="2021-05" db="EMBL/GenBank/DDBJ databases">
        <title>The draft genome of Geobacter luticola JCM 17780.</title>
        <authorList>
            <person name="Xu Z."/>
            <person name="Masuda Y."/>
            <person name="Itoh H."/>
            <person name="Senoo K."/>
        </authorList>
    </citation>
    <scope>NUCLEOTIDE SEQUENCE [LARGE SCALE GENOMIC DNA]</scope>
    <source>
        <strain evidence="4 5">JCM 17780</strain>
    </source>
</reference>
<dbReference type="PANTHER" id="PTHR47505">
    <property type="entry name" value="DNA UTILIZATION PROTEIN YHGH"/>
    <property type="match status" value="1"/>
</dbReference>
<dbReference type="PANTHER" id="PTHR47505:SF1">
    <property type="entry name" value="DNA UTILIZATION PROTEIN YHGH"/>
    <property type="match status" value="1"/>
</dbReference>
<comment type="caution">
    <text evidence="4">The sequence shown here is derived from an EMBL/GenBank/DDBJ whole genome shotgun (WGS) entry which is preliminary data.</text>
</comment>
<evidence type="ECO:0000256" key="1">
    <source>
        <dbReference type="ARBA" id="ARBA00008007"/>
    </source>
</evidence>
<proteinExistence type="inferred from homology"/>
<feature type="domain" description="Double zinc ribbon" evidence="3">
    <location>
        <begin position="5"/>
        <end position="65"/>
    </location>
</feature>
<dbReference type="InterPro" id="IPR051910">
    <property type="entry name" value="ComF/GntX_DNA_util-trans"/>
</dbReference>
<dbReference type="InterPro" id="IPR029057">
    <property type="entry name" value="PRTase-like"/>
</dbReference>
<dbReference type="Gene3D" id="3.40.50.2020">
    <property type="match status" value="1"/>
</dbReference>
<accession>A0ABS5S8A0</accession>
<evidence type="ECO:0000313" key="4">
    <source>
        <dbReference type="EMBL" id="MBT0651600.1"/>
    </source>
</evidence>
<dbReference type="Pfam" id="PF18912">
    <property type="entry name" value="DZR_2"/>
    <property type="match status" value="1"/>
</dbReference>
<protein>
    <submittedName>
        <fullName evidence="4">ComF family protein</fullName>
    </submittedName>
</protein>
<dbReference type="RefSeq" id="WP_214173605.1">
    <property type="nucleotide sequence ID" value="NZ_JAHCVK010000001.1"/>
</dbReference>
<sequence length="238" mass="25416">MLRAFLDILFPPLCHVCRSFIPAAGPLHICSGCRDAISPISSPLCDLCGTPFGTIGGSDHRCGACSLSPPRFDAARAATLFDGPVRDMIHRFKYDRRVQLARPLGLLAAETLASWAAAAAADLVVPVPLHVRRLRQRGFNQAILLGQVVAGQWHLPLDRTCLRRIRWTEPQVNLAAAERAANVRGAFAVTAPARVAGRRIILVDDVFTTGSTVAECARVLKGAGAGEVLVVTVARAVA</sequence>
<gene>
    <name evidence="4" type="ORF">KI810_00905</name>
</gene>
<organism evidence="4 5">
    <name type="scientific">Geomobilimonas luticola</name>
    <dbReference type="NCBI Taxonomy" id="1114878"/>
    <lineage>
        <taxon>Bacteria</taxon>
        <taxon>Pseudomonadati</taxon>
        <taxon>Thermodesulfobacteriota</taxon>
        <taxon>Desulfuromonadia</taxon>
        <taxon>Geobacterales</taxon>
        <taxon>Geobacteraceae</taxon>
        <taxon>Geomobilimonas</taxon>
    </lineage>
</organism>
<evidence type="ECO:0000259" key="2">
    <source>
        <dbReference type="Pfam" id="PF00156"/>
    </source>
</evidence>
<dbReference type="InterPro" id="IPR044005">
    <property type="entry name" value="DZR_2"/>
</dbReference>
<dbReference type="Pfam" id="PF00156">
    <property type="entry name" value="Pribosyltran"/>
    <property type="match status" value="1"/>
</dbReference>
<dbReference type="CDD" id="cd06223">
    <property type="entry name" value="PRTases_typeI"/>
    <property type="match status" value="1"/>
</dbReference>
<dbReference type="InterPro" id="IPR000836">
    <property type="entry name" value="PRTase_dom"/>
</dbReference>
<dbReference type="SUPFAM" id="SSF53271">
    <property type="entry name" value="PRTase-like"/>
    <property type="match status" value="1"/>
</dbReference>
<keyword evidence="5" id="KW-1185">Reference proteome</keyword>